<feature type="domain" description="VOC" evidence="1">
    <location>
        <begin position="5"/>
        <end position="121"/>
    </location>
</feature>
<evidence type="ECO:0000259" key="1">
    <source>
        <dbReference type="PROSITE" id="PS51819"/>
    </source>
</evidence>
<dbReference type="PROSITE" id="PS51819">
    <property type="entry name" value="VOC"/>
    <property type="match status" value="1"/>
</dbReference>
<dbReference type="InterPro" id="IPR004360">
    <property type="entry name" value="Glyas_Fos-R_dOase_dom"/>
</dbReference>
<dbReference type="AlphaFoldDB" id="A0A5C5WLY4"/>
<dbReference type="RefSeq" id="WP_146510963.1">
    <property type="nucleotide sequence ID" value="NZ_SIHI01000012.1"/>
</dbReference>
<comment type="caution">
    <text evidence="2">The sequence shown here is derived from an EMBL/GenBank/DDBJ whole genome shotgun (WGS) entry which is preliminary data.</text>
</comment>
<name>A0A5C5WLY4_9PLAN</name>
<dbReference type="Proteomes" id="UP000317243">
    <property type="component" value="Unassembled WGS sequence"/>
</dbReference>
<sequence>MTTPSAKDVKVFVPTKDFETSVNFYQDLGWTLNWREDKLAEVELAGTRLFLQDFYAKEWAENFMVYVVVRSAAGWYQHAKQLLETGRYPSMRVKEPKHEPYGATVCYVWDPCGILLHFAEFSNR</sequence>
<keyword evidence="3" id="KW-1185">Reference proteome</keyword>
<dbReference type="Gene3D" id="3.10.180.10">
    <property type="entry name" value="2,3-Dihydroxybiphenyl 1,2-Dioxygenase, domain 1"/>
    <property type="match status" value="1"/>
</dbReference>
<dbReference type="InterPro" id="IPR037523">
    <property type="entry name" value="VOC_core"/>
</dbReference>
<evidence type="ECO:0000313" key="3">
    <source>
        <dbReference type="Proteomes" id="UP000317243"/>
    </source>
</evidence>
<reference evidence="2 3" key="1">
    <citation type="submission" date="2019-02" db="EMBL/GenBank/DDBJ databases">
        <title>Deep-cultivation of Planctomycetes and their phenomic and genomic characterization uncovers novel biology.</title>
        <authorList>
            <person name="Wiegand S."/>
            <person name="Jogler M."/>
            <person name="Boedeker C."/>
            <person name="Pinto D."/>
            <person name="Vollmers J."/>
            <person name="Rivas-Marin E."/>
            <person name="Kohn T."/>
            <person name="Peeters S.H."/>
            <person name="Heuer A."/>
            <person name="Rast P."/>
            <person name="Oberbeckmann S."/>
            <person name="Bunk B."/>
            <person name="Jeske O."/>
            <person name="Meyerdierks A."/>
            <person name="Storesund J.E."/>
            <person name="Kallscheuer N."/>
            <person name="Luecker S."/>
            <person name="Lage O.M."/>
            <person name="Pohl T."/>
            <person name="Merkel B.J."/>
            <person name="Hornburger P."/>
            <person name="Mueller R.-W."/>
            <person name="Bruemmer F."/>
            <person name="Labrenz M."/>
            <person name="Spormann A.M."/>
            <person name="Op Den Camp H."/>
            <person name="Overmann J."/>
            <person name="Amann R."/>
            <person name="Jetten M.S.M."/>
            <person name="Mascher T."/>
            <person name="Medema M.H."/>
            <person name="Devos D.P."/>
            <person name="Kaster A.-K."/>
            <person name="Ovreas L."/>
            <person name="Rohde M."/>
            <person name="Galperin M.Y."/>
            <person name="Jogler C."/>
        </authorList>
    </citation>
    <scope>NUCLEOTIDE SEQUENCE [LARGE SCALE GENOMIC DNA]</scope>
    <source>
        <strain evidence="2 3">KOR42</strain>
    </source>
</reference>
<proteinExistence type="predicted"/>
<dbReference type="EMBL" id="SIHI01000012">
    <property type="protein sequence ID" value="TWT51627.1"/>
    <property type="molecule type" value="Genomic_DNA"/>
</dbReference>
<dbReference type="InterPro" id="IPR029068">
    <property type="entry name" value="Glyas_Bleomycin-R_OHBP_Dase"/>
</dbReference>
<organism evidence="2 3">
    <name type="scientific">Thalassoglobus neptunius</name>
    <dbReference type="NCBI Taxonomy" id="1938619"/>
    <lineage>
        <taxon>Bacteria</taxon>
        <taxon>Pseudomonadati</taxon>
        <taxon>Planctomycetota</taxon>
        <taxon>Planctomycetia</taxon>
        <taxon>Planctomycetales</taxon>
        <taxon>Planctomycetaceae</taxon>
        <taxon>Thalassoglobus</taxon>
    </lineage>
</organism>
<evidence type="ECO:0000313" key="2">
    <source>
        <dbReference type="EMBL" id="TWT51627.1"/>
    </source>
</evidence>
<protein>
    <submittedName>
        <fullName evidence="2">Glyoxalase-like domain protein</fullName>
    </submittedName>
</protein>
<dbReference type="OrthoDB" id="9815599at2"/>
<gene>
    <name evidence="2" type="ORF">KOR42_35150</name>
</gene>
<dbReference type="Pfam" id="PF00903">
    <property type="entry name" value="Glyoxalase"/>
    <property type="match status" value="1"/>
</dbReference>
<accession>A0A5C5WLY4</accession>
<dbReference type="SUPFAM" id="SSF54593">
    <property type="entry name" value="Glyoxalase/Bleomycin resistance protein/Dihydroxybiphenyl dioxygenase"/>
    <property type="match status" value="1"/>
</dbReference>